<organism evidence="2 3">
    <name type="scientific">Cinnamomum micranthum f. kanehirae</name>
    <dbReference type="NCBI Taxonomy" id="337451"/>
    <lineage>
        <taxon>Eukaryota</taxon>
        <taxon>Viridiplantae</taxon>
        <taxon>Streptophyta</taxon>
        <taxon>Embryophyta</taxon>
        <taxon>Tracheophyta</taxon>
        <taxon>Spermatophyta</taxon>
        <taxon>Magnoliopsida</taxon>
        <taxon>Magnoliidae</taxon>
        <taxon>Laurales</taxon>
        <taxon>Lauraceae</taxon>
        <taxon>Cinnamomum</taxon>
    </lineage>
</organism>
<evidence type="ECO:0000313" key="3">
    <source>
        <dbReference type="Proteomes" id="UP000283530"/>
    </source>
</evidence>
<evidence type="ECO:0000313" key="2">
    <source>
        <dbReference type="EMBL" id="RWR76143.1"/>
    </source>
</evidence>
<comment type="caution">
    <text evidence="2">The sequence shown here is derived from an EMBL/GenBank/DDBJ whole genome shotgun (WGS) entry which is preliminary data.</text>
</comment>
<evidence type="ECO:0000259" key="1">
    <source>
        <dbReference type="Pfam" id="PF07727"/>
    </source>
</evidence>
<dbReference type="PANTHER" id="PTHR11439:SF497">
    <property type="entry name" value="CYSTEINE-RICH RLK (RECEPTOR-LIKE PROTEIN KINASE) 8"/>
    <property type="match status" value="1"/>
</dbReference>
<dbReference type="PANTHER" id="PTHR11439">
    <property type="entry name" value="GAG-POL-RELATED RETROTRANSPOSON"/>
    <property type="match status" value="1"/>
</dbReference>
<dbReference type="SUPFAM" id="SSF56672">
    <property type="entry name" value="DNA/RNA polymerases"/>
    <property type="match status" value="1"/>
</dbReference>
<proteinExistence type="predicted"/>
<dbReference type="EMBL" id="QPKB01000002">
    <property type="protein sequence ID" value="RWR76143.1"/>
    <property type="molecule type" value="Genomic_DNA"/>
</dbReference>
<protein>
    <submittedName>
        <fullName evidence="2">Retrovirus-related Pol polyprotein from transposon TNT 1-94 isoform X1</fullName>
    </submittedName>
</protein>
<feature type="domain" description="Reverse transcriptase Ty1/copia-type" evidence="1">
    <location>
        <begin position="92"/>
        <end position="186"/>
    </location>
</feature>
<keyword evidence="3" id="KW-1185">Reference proteome</keyword>
<accession>A0A3S4NEL6</accession>
<dbReference type="STRING" id="337451.A0A3S4NEL6"/>
<reference evidence="2 3" key="1">
    <citation type="journal article" date="2019" name="Nat. Plants">
        <title>Stout camphor tree genome fills gaps in understanding of flowering plant genome evolution.</title>
        <authorList>
            <person name="Chaw S.M."/>
            <person name="Liu Y.C."/>
            <person name="Wu Y.W."/>
            <person name="Wang H.Y."/>
            <person name="Lin C.I."/>
            <person name="Wu C.S."/>
            <person name="Ke H.M."/>
            <person name="Chang L.Y."/>
            <person name="Hsu C.Y."/>
            <person name="Yang H.T."/>
            <person name="Sudianto E."/>
            <person name="Hsu M.H."/>
            <person name="Wu K.P."/>
            <person name="Wang L.N."/>
            <person name="Leebens-Mack J.H."/>
            <person name="Tsai I.J."/>
        </authorList>
    </citation>
    <scope>NUCLEOTIDE SEQUENCE [LARGE SCALE GENOMIC DNA]</scope>
    <source>
        <strain evidence="3">cv. Chaw 1501</strain>
        <tissue evidence="2">Young leaves</tissue>
    </source>
</reference>
<dbReference type="InterPro" id="IPR013103">
    <property type="entry name" value="RVT_2"/>
</dbReference>
<dbReference type="Pfam" id="PF07727">
    <property type="entry name" value="RVT_2"/>
    <property type="match status" value="1"/>
</dbReference>
<dbReference type="AlphaFoldDB" id="A0A3S4NEL6"/>
<dbReference type="OrthoDB" id="2012657at2759"/>
<gene>
    <name evidence="2" type="ORF">CKAN_00456300</name>
</gene>
<dbReference type="InterPro" id="IPR043502">
    <property type="entry name" value="DNA/RNA_pol_sf"/>
</dbReference>
<dbReference type="Proteomes" id="UP000283530">
    <property type="component" value="Unassembled WGS sequence"/>
</dbReference>
<sequence length="316" mass="36304">MSDHTCWKMNKRRWNMYLFAEKSFGLLHKDPESGEVIARGHKTIVRFNPDFVYHRREKPTIVDDYSPDPPPATSSTTLHILRRSSRTSRPLERHKARLGALGNRQEYVIDCEETFAPMAKMTSVWLLLAIAASKSWSLYQMDVKNPFIHGDLKEDVYMRLLQGVTSPSKNSVCRLRKSLYGLKQTPGHEVNLKLSKDDGDLLPNPHTYRRLVGSLVYLTITRPDISYAVNLVSQFMTSPRHLHLTAVKRIIRYLLGTVTRGLYFSKDNPLQLTAYADADWADCQDTCRSTTGWCVYLGNARNKNVFLDLLQRRNIG</sequence>
<name>A0A3S4NEL6_9MAGN</name>